<keyword evidence="4" id="KW-1185">Reference proteome</keyword>
<dbReference type="RefSeq" id="WP_155886095.1">
    <property type="nucleotide sequence ID" value="NZ_AUBJ02000001.1"/>
</dbReference>
<feature type="domain" description="Trypsin-co-occurring" evidence="2">
    <location>
        <begin position="8"/>
        <end position="100"/>
    </location>
</feature>
<accession>A0ABT1JR60</accession>
<dbReference type="Proteomes" id="UP000791080">
    <property type="component" value="Unassembled WGS sequence"/>
</dbReference>
<protein>
    <recommendedName>
        <fullName evidence="2">Trypsin-co-occurring domain-containing protein</fullName>
    </recommendedName>
</protein>
<name>A0ABT1JR60_ACTCY</name>
<feature type="compositionally biased region" description="Acidic residues" evidence="1">
    <location>
        <begin position="109"/>
        <end position="129"/>
    </location>
</feature>
<evidence type="ECO:0000313" key="4">
    <source>
        <dbReference type="Proteomes" id="UP000791080"/>
    </source>
</evidence>
<evidence type="ECO:0000256" key="1">
    <source>
        <dbReference type="SAM" id="MobiDB-lite"/>
    </source>
</evidence>
<comment type="caution">
    <text evidence="3">The sequence shown here is derived from an EMBL/GenBank/DDBJ whole genome shotgun (WGS) entry which is preliminary data.</text>
</comment>
<feature type="region of interest" description="Disordered" evidence="1">
    <location>
        <begin position="100"/>
        <end position="135"/>
    </location>
</feature>
<evidence type="ECO:0000313" key="3">
    <source>
        <dbReference type="EMBL" id="MCP2334166.1"/>
    </source>
</evidence>
<proteinExistence type="predicted"/>
<organism evidence="3 4">
    <name type="scientific">Actinoalloteichus caeruleus DSM 43889</name>
    <dbReference type="NCBI Taxonomy" id="1120930"/>
    <lineage>
        <taxon>Bacteria</taxon>
        <taxon>Bacillati</taxon>
        <taxon>Actinomycetota</taxon>
        <taxon>Actinomycetes</taxon>
        <taxon>Pseudonocardiales</taxon>
        <taxon>Pseudonocardiaceae</taxon>
        <taxon>Actinoalloteichus</taxon>
        <taxon>Actinoalloteichus cyanogriseus</taxon>
    </lineage>
</organism>
<dbReference type="Pfam" id="PF19493">
    <property type="entry name" value="Trypco1"/>
    <property type="match status" value="1"/>
</dbReference>
<evidence type="ECO:0000259" key="2">
    <source>
        <dbReference type="Pfam" id="PF19493"/>
    </source>
</evidence>
<reference evidence="3 4" key="1">
    <citation type="submission" date="2013-07" db="EMBL/GenBank/DDBJ databases">
        <authorList>
            <consortium name="DOE Joint Genome Institute"/>
            <person name="Reeve W."/>
            <person name="Huntemann M."/>
            <person name="Han J."/>
            <person name="Chen A."/>
            <person name="Kyrpides N."/>
            <person name="Mavromatis K."/>
            <person name="Markowitz V."/>
            <person name="Palaniappan K."/>
            <person name="Ivanova N."/>
            <person name="Schaumberg A."/>
            <person name="Pati A."/>
            <person name="Liolios K."/>
            <person name="Nordberg H.P."/>
            <person name="Cantor M.N."/>
            <person name="Hua S.X."/>
            <person name="Woyke T."/>
        </authorList>
    </citation>
    <scope>NUCLEOTIDE SEQUENCE [LARGE SCALE GENOMIC DNA]</scope>
    <source>
        <strain evidence="3 4">DSM 43889</strain>
    </source>
</reference>
<gene>
    <name evidence="3" type="ORF">G443_004436</name>
</gene>
<reference evidence="3 4" key="2">
    <citation type="submission" date="2022-06" db="EMBL/GenBank/DDBJ databases">
        <title>Genomic Encyclopedia of Type Strains, Phase I: the one thousand microbial genomes (KMG-I) project.</title>
        <authorList>
            <person name="Kyrpides N."/>
        </authorList>
    </citation>
    <scope>NUCLEOTIDE SEQUENCE [LARGE SCALE GENOMIC DNA]</scope>
    <source>
        <strain evidence="3 4">DSM 43889</strain>
    </source>
</reference>
<sequence length="135" mass="13969">MSELVRMRLPSGQEIWARVSSADRGPSDVGFRKVIPSVEGLAETIQGVAESVQRGLVRVRPDTVTVEFGLELSVSAGKIVSVLTDAGAKATVKVALGWSKSTRGRGAEADGDDGDDAEEPDGGQDDAAEDGSAGE</sequence>
<dbReference type="EMBL" id="AUBJ02000001">
    <property type="protein sequence ID" value="MCP2334166.1"/>
    <property type="molecule type" value="Genomic_DNA"/>
</dbReference>
<dbReference type="InterPro" id="IPR045794">
    <property type="entry name" value="Trypco1"/>
</dbReference>
<dbReference type="NCBIfam" id="NF041216">
    <property type="entry name" value="CU044_2847_fam"/>
    <property type="match status" value="1"/>
</dbReference>